<dbReference type="Proteomes" id="UP000320762">
    <property type="component" value="Unassembled WGS sequence"/>
</dbReference>
<dbReference type="EMBL" id="VDMD01000011">
    <property type="protein sequence ID" value="TRM63043.1"/>
    <property type="molecule type" value="Genomic_DNA"/>
</dbReference>
<feature type="region of interest" description="Disordered" evidence="2">
    <location>
        <begin position="210"/>
        <end position="261"/>
    </location>
</feature>
<evidence type="ECO:0000256" key="2">
    <source>
        <dbReference type="SAM" id="MobiDB-lite"/>
    </source>
</evidence>
<keyword evidence="1" id="KW-0175">Coiled coil</keyword>
<feature type="non-terminal residue" evidence="4">
    <location>
        <position position="1"/>
    </location>
</feature>
<evidence type="ECO:0000313" key="4">
    <source>
        <dbReference type="EMBL" id="TRM63043.1"/>
    </source>
</evidence>
<gene>
    <name evidence="4" type="ORF">BD626DRAFT_403449</name>
</gene>
<protein>
    <recommendedName>
        <fullName evidence="3">CxC2-like cysteine cluster KDZ transposase-associated domain-containing protein</fullName>
    </recommendedName>
</protein>
<organism evidence="4 5">
    <name type="scientific">Schizophyllum amplum</name>
    <dbReference type="NCBI Taxonomy" id="97359"/>
    <lineage>
        <taxon>Eukaryota</taxon>
        <taxon>Fungi</taxon>
        <taxon>Dikarya</taxon>
        <taxon>Basidiomycota</taxon>
        <taxon>Agaricomycotina</taxon>
        <taxon>Agaricomycetes</taxon>
        <taxon>Agaricomycetidae</taxon>
        <taxon>Agaricales</taxon>
        <taxon>Schizophyllaceae</taxon>
        <taxon>Schizophyllum</taxon>
    </lineage>
</organism>
<reference evidence="4 5" key="1">
    <citation type="journal article" date="2019" name="New Phytol.">
        <title>Comparative genomics reveals unique wood-decay strategies and fruiting body development in the Schizophyllaceae.</title>
        <authorList>
            <person name="Almasi E."/>
            <person name="Sahu N."/>
            <person name="Krizsan K."/>
            <person name="Balint B."/>
            <person name="Kovacs G.M."/>
            <person name="Kiss B."/>
            <person name="Cseklye J."/>
            <person name="Drula E."/>
            <person name="Henrissat B."/>
            <person name="Nagy I."/>
            <person name="Chovatia M."/>
            <person name="Adam C."/>
            <person name="LaButti K."/>
            <person name="Lipzen A."/>
            <person name="Riley R."/>
            <person name="Grigoriev I.V."/>
            <person name="Nagy L.G."/>
        </authorList>
    </citation>
    <scope>NUCLEOTIDE SEQUENCE [LARGE SCALE GENOMIC DNA]</scope>
    <source>
        <strain evidence="4 5">NL-1724</strain>
    </source>
</reference>
<dbReference type="STRING" id="97359.A0A550CE14"/>
<evidence type="ECO:0000256" key="1">
    <source>
        <dbReference type="SAM" id="Coils"/>
    </source>
</evidence>
<evidence type="ECO:0000313" key="5">
    <source>
        <dbReference type="Proteomes" id="UP000320762"/>
    </source>
</evidence>
<feature type="region of interest" description="Disordered" evidence="2">
    <location>
        <begin position="1372"/>
        <end position="1392"/>
    </location>
</feature>
<dbReference type="Pfam" id="PF18803">
    <property type="entry name" value="CxC2"/>
    <property type="match status" value="1"/>
</dbReference>
<feature type="coiled-coil region" evidence="1">
    <location>
        <begin position="1261"/>
        <end position="1288"/>
    </location>
</feature>
<feature type="compositionally biased region" description="Low complexity" evidence="2">
    <location>
        <begin position="283"/>
        <end position="306"/>
    </location>
</feature>
<keyword evidence="5" id="KW-1185">Reference proteome</keyword>
<dbReference type="OrthoDB" id="3192989at2759"/>
<feature type="region of interest" description="Disordered" evidence="2">
    <location>
        <begin position="283"/>
        <end position="327"/>
    </location>
</feature>
<comment type="caution">
    <text evidence="4">The sequence shown here is derived from an EMBL/GenBank/DDBJ whole genome shotgun (WGS) entry which is preliminary data.</text>
</comment>
<proteinExistence type="predicted"/>
<dbReference type="InterPro" id="IPR041457">
    <property type="entry name" value="CxC2_KDZ-assoc"/>
</dbReference>
<dbReference type="Pfam" id="PF18758">
    <property type="entry name" value="KDZ"/>
    <property type="match status" value="1"/>
</dbReference>
<dbReference type="InterPro" id="IPR040521">
    <property type="entry name" value="KDZ"/>
</dbReference>
<feature type="domain" description="CxC2-like cysteine cluster KDZ transposase-associated" evidence="3">
    <location>
        <begin position="525"/>
        <end position="631"/>
    </location>
</feature>
<accession>A0A550CE14</accession>
<sequence>RMMRAIEGDYVVTWPERIMCGMNFLDSFFELDLLMWGSKAKDFVYMHDPEDTYRYPEGNWWDFTGEKLRDFLWRQTLPPFVSPTKLVEYVPLPCQPNINCSIGPRPVKGLPIVEDLVKNLTARDLAYATAGSLVEPVNGKTYTFAELYPPSEFAMLTIEEACRINGLSQSKTRRFCGLSTSPYNTPVVTPRAPLTALPCLAPWSPELPWPPSSGIPRTPETPPQDHWATSSTMYESSPLPELDFGSDSGGSHGSSRNWKTGQRVECAPGAAGPVNALTLASCSHSSLTGSGSSRNSCAYRDPLPTTVLPPPLNMASRKPGARPRDLGYGHDFDLRTDDTARPNHLSFTLSADGRRLTGHAEAFHMPSAKKMKFSELRASHSSWNPIEDADEADIAFDYATLQEQDVEQWDSEVVQCEVGDKRKRQTDPMRTWRDFSQQQYLNEMMWGEGLRGSGSATSCFTCGASFSSADQSTTDADMAERARILCCWDCGDFNECVTCCLSRHECMPLHTIEEWTGSFWTKTSLAALGLVYQLGHGGRPCGRPDPLVRTITVLDSCVHSIRMRFCGCRLGPAAEHTTQMLRNRWYPATSINPETCATFAALDRFRLASVHANVNTHGYIKMLEMATDALGLVKVPRAGRGNAPSGIAGTAPGEVAVRCWSCPRAGVNLPPDWEKLSDREKYRFRTILAMDANFRLKNRIRKNENTDSALSEGLGYFVETAPYKTYLLDYVKESDISSCIAFAALAEKDTKITKGLRVSGVGGVICARHEILQPHGLVDLQKGERYCNMDYALCSVLSQLDSPLTTCSYDIGCQYMTNFYERTKKLPELLRPDPLKDLRFGLPVWHGAIHEEMCRSQHSLKYHEVGRTDGEGIERIWSLFNPCAWATKEMGEGTRHDWLEDKGDSVNFLKNVQQVSTLSRRLVIAIDERSVQIKAFKRVNANVEKDQLKGWKAAVRRWRQDPSGRSPFAMPETHGVSEIEVRRLLDAEEMEEVKQGRAVVYSTSQTAFLSAGLQLEAAQRRIMADIQGPAVIPMNLEGLINNRRRALMVKKENFEDLQKIYMPGTRSYIEAIDGDVQRVVEVEHQKIFMPSDFPANIRRMSCAEGVPEKELKLREAVARDKLHSVRRKLHAKQYHIEWRNKHVVGQKQSTRARALVSTLQESIELDVAAYSKARAAILALRNVTEADDFPPLLKGDLQLEGEELESDATAIGQMARASSSSRPRHIHVSTGKHQMSWIWTARGAPSEEDEASVLETVRCLWAKALARKERWEEEVNILQEDMRRCLRTLEWESTVWRTRASQDLKLGEEHGMGARAYALRHADQCVRLRDHFKDCWDKPIGKSKRRIFEDNAGIDADFAASLAAVRTMLRDDDDDGGEDAAVVPAGEHDDLL</sequence>
<evidence type="ECO:0000259" key="3">
    <source>
        <dbReference type="Pfam" id="PF18803"/>
    </source>
</evidence>
<name>A0A550CE14_9AGAR</name>